<keyword evidence="7 8" id="KW-0472">Membrane</keyword>
<evidence type="ECO:0000256" key="2">
    <source>
        <dbReference type="ARBA" id="ARBA00022448"/>
    </source>
</evidence>
<keyword evidence="10" id="KW-1185">Reference proteome</keyword>
<keyword evidence="2" id="KW-0813">Transport</keyword>
<feature type="transmembrane region" description="Helical" evidence="8">
    <location>
        <begin position="20"/>
        <end position="39"/>
    </location>
</feature>
<feature type="transmembrane region" description="Helical" evidence="8">
    <location>
        <begin position="175"/>
        <end position="196"/>
    </location>
</feature>
<keyword evidence="4" id="KW-0997">Cell inner membrane</keyword>
<feature type="transmembrane region" description="Helical" evidence="8">
    <location>
        <begin position="253"/>
        <end position="274"/>
    </location>
</feature>
<feature type="transmembrane region" description="Helical" evidence="8">
    <location>
        <begin position="133"/>
        <end position="155"/>
    </location>
</feature>
<feature type="transmembrane region" description="Helical" evidence="8">
    <location>
        <begin position="319"/>
        <end position="345"/>
    </location>
</feature>
<protein>
    <submittedName>
        <fullName evidence="9">Uncharacterized protein</fullName>
    </submittedName>
</protein>
<name>A0A250XCC9_9CHLO</name>
<dbReference type="EMBL" id="BEGY01000056">
    <property type="protein sequence ID" value="GAX80738.1"/>
    <property type="molecule type" value="Genomic_DNA"/>
</dbReference>
<sequence>MVHVLHPELLTTVAGHFAPGHAALGGLLLGVATVAQLLLNGRVLGMSGVLKGLFVQKDPGSGRLALVAGLTAAAIPLSMLMPSAFTPLPDSTFSLTRAAVGGLLVGFGAALGNGCTSGHGICGLSRFSPRSAAYTLLFMASGALFSTLSGAASATGVAVDLAPTLLLPSEEVVSFALRTASAAAITFAVIGVSASITRSKTGSSTSLAATLAGPVSSFLIGATFAAGLALSGMTMPSKVASFLSPLSAAWDPSLAFVMGSALAVSSVAYQAVLGRLPVLPKELKAPLSSGGTGTGSPLITTSYALPTFSKVDWKLASGAVLFGAGWGVSGICPGPAVVGLAGALANAWSTGTGGLSAVLAVYVGSMLTGFFIEQEVSITMK</sequence>
<feature type="transmembrane region" description="Helical" evidence="8">
    <location>
        <begin position="93"/>
        <end position="112"/>
    </location>
</feature>
<evidence type="ECO:0000256" key="1">
    <source>
        <dbReference type="ARBA" id="ARBA00004429"/>
    </source>
</evidence>
<comment type="subcellular location">
    <subcellularLocation>
        <location evidence="1">Cell inner membrane</location>
        <topology evidence="1">Multi-pass membrane protein</topology>
    </subcellularLocation>
</comment>
<dbReference type="InterPro" id="IPR007272">
    <property type="entry name" value="Sulf_transp_TsuA/YedE"/>
</dbReference>
<organism evidence="9 10">
    <name type="scientific">Chlamydomonas eustigma</name>
    <dbReference type="NCBI Taxonomy" id="1157962"/>
    <lineage>
        <taxon>Eukaryota</taxon>
        <taxon>Viridiplantae</taxon>
        <taxon>Chlorophyta</taxon>
        <taxon>core chlorophytes</taxon>
        <taxon>Chlorophyceae</taxon>
        <taxon>CS clade</taxon>
        <taxon>Chlamydomonadales</taxon>
        <taxon>Chlamydomonadaceae</taxon>
        <taxon>Chlamydomonas</taxon>
    </lineage>
</organism>
<evidence type="ECO:0000313" key="9">
    <source>
        <dbReference type="EMBL" id="GAX80738.1"/>
    </source>
</evidence>
<dbReference type="Proteomes" id="UP000232323">
    <property type="component" value="Unassembled WGS sequence"/>
</dbReference>
<feature type="transmembrane region" description="Helical" evidence="8">
    <location>
        <begin position="351"/>
        <end position="372"/>
    </location>
</feature>
<evidence type="ECO:0000313" key="10">
    <source>
        <dbReference type="Proteomes" id="UP000232323"/>
    </source>
</evidence>
<evidence type="ECO:0000256" key="6">
    <source>
        <dbReference type="ARBA" id="ARBA00022989"/>
    </source>
</evidence>
<dbReference type="Pfam" id="PF20398">
    <property type="entry name" value="DUF6691"/>
    <property type="match status" value="1"/>
</dbReference>
<evidence type="ECO:0000256" key="5">
    <source>
        <dbReference type="ARBA" id="ARBA00022692"/>
    </source>
</evidence>
<evidence type="ECO:0000256" key="7">
    <source>
        <dbReference type="ARBA" id="ARBA00023136"/>
    </source>
</evidence>
<accession>A0A250XCC9</accession>
<dbReference type="GO" id="GO:0005886">
    <property type="term" value="C:plasma membrane"/>
    <property type="evidence" value="ECO:0007669"/>
    <property type="project" value="UniProtKB-SubCell"/>
</dbReference>
<keyword evidence="5 8" id="KW-0812">Transmembrane</keyword>
<dbReference type="AlphaFoldDB" id="A0A250XCC9"/>
<evidence type="ECO:0000256" key="3">
    <source>
        <dbReference type="ARBA" id="ARBA00022475"/>
    </source>
</evidence>
<dbReference type="OrthoDB" id="10254418at2759"/>
<gene>
    <name evidence="9" type="ORF">CEUSTIGMA_g8173.t1</name>
</gene>
<keyword evidence="6 8" id="KW-1133">Transmembrane helix</keyword>
<evidence type="ECO:0000256" key="8">
    <source>
        <dbReference type="SAM" id="Phobius"/>
    </source>
</evidence>
<dbReference type="InterPro" id="IPR046513">
    <property type="entry name" value="DUF6691"/>
</dbReference>
<evidence type="ECO:0000256" key="4">
    <source>
        <dbReference type="ARBA" id="ARBA00022519"/>
    </source>
</evidence>
<reference evidence="9 10" key="1">
    <citation type="submission" date="2017-08" db="EMBL/GenBank/DDBJ databases">
        <title>Acidophilic green algal genome provides insights into adaptation to an acidic environment.</title>
        <authorList>
            <person name="Hirooka S."/>
            <person name="Hirose Y."/>
            <person name="Kanesaki Y."/>
            <person name="Higuchi S."/>
            <person name="Fujiwara T."/>
            <person name="Onuma R."/>
            <person name="Era A."/>
            <person name="Ohbayashi R."/>
            <person name="Uzuka A."/>
            <person name="Nozaki H."/>
            <person name="Yoshikawa H."/>
            <person name="Miyagishima S.Y."/>
        </authorList>
    </citation>
    <scope>NUCLEOTIDE SEQUENCE [LARGE SCALE GENOMIC DNA]</scope>
    <source>
        <strain evidence="9 10">NIES-2499</strain>
    </source>
</reference>
<feature type="transmembrane region" description="Helical" evidence="8">
    <location>
        <begin position="60"/>
        <end position="81"/>
    </location>
</feature>
<dbReference type="PANTHER" id="PTHR30574:SF1">
    <property type="entry name" value="SULPHUR TRANSPORT DOMAIN-CONTAINING PROTEIN"/>
    <property type="match status" value="1"/>
</dbReference>
<dbReference type="PANTHER" id="PTHR30574">
    <property type="entry name" value="INNER MEMBRANE PROTEIN YEDE"/>
    <property type="match status" value="1"/>
</dbReference>
<proteinExistence type="predicted"/>
<feature type="transmembrane region" description="Helical" evidence="8">
    <location>
        <begin position="208"/>
        <end position="233"/>
    </location>
</feature>
<dbReference type="Pfam" id="PF04143">
    <property type="entry name" value="Sulf_transp"/>
    <property type="match status" value="1"/>
</dbReference>
<comment type="caution">
    <text evidence="9">The sequence shown here is derived from an EMBL/GenBank/DDBJ whole genome shotgun (WGS) entry which is preliminary data.</text>
</comment>
<keyword evidence="3" id="KW-1003">Cell membrane</keyword>